<dbReference type="Proteomes" id="UP001387364">
    <property type="component" value="Chromosome"/>
</dbReference>
<feature type="transmembrane region" description="Helical" evidence="1">
    <location>
        <begin position="84"/>
        <end position="109"/>
    </location>
</feature>
<protein>
    <submittedName>
        <fullName evidence="2">ABC-2 transporter permease</fullName>
    </submittedName>
</protein>
<keyword evidence="1" id="KW-1133">Transmembrane helix</keyword>
<name>A0ABZ2N545_9BACI</name>
<feature type="transmembrane region" description="Helical" evidence="1">
    <location>
        <begin position="140"/>
        <end position="163"/>
    </location>
</feature>
<dbReference type="RefSeq" id="WP_338751052.1">
    <property type="nucleotide sequence ID" value="NZ_CP147404.1"/>
</dbReference>
<dbReference type="InterPro" id="IPR025699">
    <property type="entry name" value="ABC2_memb-like"/>
</dbReference>
<evidence type="ECO:0000313" key="3">
    <source>
        <dbReference type="Proteomes" id="UP001387364"/>
    </source>
</evidence>
<keyword evidence="3" id="KW-1185">Reference proteome</keyword>
<dbReference type="EMBL" id="CP147404">
    <property type="protein sequence ID" value="WXB92495.1"/>
    <property type="molecule type" value="Genomic_DNA"/>
</dbReference>
<feature type="transmembrane region" description="Helical" evidence="1">
    <location>
        <begin position="36"/>
        <end position="53"/>
    </location>
</feature>
<keyword evidence="1" id="KW-0472">Membrane</keyword>
<evidence type="ECO:0000313" key="2">
    <source>
        <dbReference type="EMBL" id="WXB92495.1"/>
    </source>
</evidence>
<proteinExistence type="predicted"/>
<keyword evidence="1" id="KW-0812">Transmembrane</keyword>
<dbReference type="Pfam" id="PF13346">
    <property type="entry name" value="ABC2_membrane_5"/>
    <property type="match status" value="1"/>
</dbReference>
<sequence>MKNLMVLDIQGMNRLLLFMTPFIFLTSITAGHSYQFIVFVFAVSAYYVMISNMPDKQNPDRSLLIHTLPITRTQMVVAKYIEGLMWFLIAVTVYIVIAGGFGGFIIAPVPKWKDVIIVLSMLLFVMSVFYPLYYRWGYYVAIASAGPIILVLFTSSVFYQSLLPKLFDHWLATPSFLYTLFSLAIVTCIMSMFSSIRLFEANR</sequence>
<feature type="transmembrane region" description="Helical" evidence="1">
    <location>
        <begin position="12"/>
        <end position="30"/>
    </location>
</feature>
<feature type="transmembrane region" description="Helical" evidence="1">
    <location>
        <begin position="175"/>
        <end position="199"/>
    </location>
</feature>
<organism evidence="2 3">
    <name type="scientific">Bacillus kandeliae</name>
    <dbReference type="NCBI Taxonomy" id="3129297"/>
    <lineage>
        <taxon>Bacteria</taxon>
        <taxon>Bacillati</taxon>
        <taxon>Bacillota</taxon>
        <taxon>Bacilli</taxon>
        <taxon>Bacillales</taxon>
        <taxon>Bacillaceae</taxon>
        <taxon>Bacillus</taxon>
    </lineage>
</organism>
<evidence type="ECO:0000256" key="1">
    <source>
        <dbReference type="SAM" id="Phobius"/>
    </source>
</evidence>
<accession>A0ABZ2N545</accession>
<reference evidence="2 3" key="1">
    <citation type="submission" date="2024-02" db="EMBL/GenBank/DDBJ databases">
        <title>Seven novel Bacillus-like species.</title>
        <authorList>
            <person name="Liu G."/>
        </authorList>
    </citation>
    <scope>NUCLEOTIDE SEQUENCE [LARGE SCALE GENOMIC DNA]</scope>
    <source>
        <strain evidence="2 3">FJAT-52991</strain>
    </source>
</reference>
<gene>
    <name evidence="2" type="ORF">WDJ61_14855</name>
</gene>
<feature type="transmembrane region" description="Helical" evidence="1">
    <location>
        <begin position="115"/>
        <end position="133"/>
    </location>
</feature>